<feature type="chain" id="PRO_5019108583" evidence="1">
    <location>
        <begin position="21"/>
        <end position="185"/>
    </location>
</feature>
<proteinExistence type="predicted"/>
<dbReference type="InterPro" id="IPR012347">
    <property type="entry name" value="Ferritin-like"/>
</dbReference>
<feature type="signal peptide" evidence="1">
    <location>
        <begin position="1"/>
        <end position="20"/>
    </location>
</feature>
<dbReference type="PANTHER" id="PTHR38593">
    <property type="entry name" value="BLR2558 PROTEIN"/>
    <property type="match status" value="1"/>
</dbReference>
<dbReference type="PANTHER" id="PTHR38593:SF1">
    <property type="entry name" value="BLR2558 PROTEIN"/>
    <property type="match status" value="1"/>
</dbReference>
<dbReference type="RefSeq" id="WP_119810891.1">
    <property type="nucleotide sequence ID" value="NZ_QYUP01000110.1"/>
</dbReference>
<gene>
    <name evidence="3" type="ORF">D3872_11450</name>
</gene>
<name>A0A418XU18_9BURK</name>
<keyword evidence="1" id="KW-0732">Signal</keyword>
<evidence type="ECO:0000313" key="4">
    <source>
        <dbReference type="Proteomes" id="UP000284006"/>
    </source>
</evidence>
<dbReference type="Proteomes" id="UP000284006">
    <property type="component" value="Unassembled WGS sequence"/>
</dbReference>
<evidence type="ECO:0000259" key="2">
    <source>
        <dbReference type="Pfam" id="PF13628"/>
    </source>
</evidence>
<accession>A0A418XU18</accession>
<keyword evidence="4" id="KW-1185">Reference proteome</keyword>
<dbReference type="EMBL" id="QYUP01000110">
    <property type="protein sequence ID" value="RJG16104.1"/>
    <property type="molecule type" value="Genomic_DNA"/>
</dbReference>
<dbReference type="Gene3D" id="1.20.1260.10">
    <property type="match status" value="1"/>
</dbReference>
<reference evidence="3 4" key="1">
    <citation type="submission" date="2018-09" db="EMBL/GenBank/DDBJ databases">
        <authorList>
            <person name="Zhu H."/>
        </authorList>
    </citation>
    <scope>NUCLEOTIDE SEQUENCE [LARGE SCALE GENOMIC DNA]</scope>
    <source>
        <strain evidence="3 4">K1S02-61</strain>
    </source>
</reference>
<dbReference type="Pfam" id="PF13628">
    <property type="entry name" value="DUF4142"/>
    <property type="match status" value="1"/>
</dbReference>
<organism evidence="3 4">
    <name type="scientific">Massilia cavernae</name>
    <dbReference type="NCBI Taxonomy" id="2320864"/>
    <lineage>
        <taxon>Bacteria</taxon>
        <taxon>Pseudomonadati</taxon>
        <taxon>Pseudomonadota</taxon>
        <taxon>Betaproteobacteria</taxon>
        <taxon>Burkholderiales</taxon>
        <taxon>Oxalobacteraceae</taxon>
        <taxon>Telluria group</taxon>
        <taxon>Massilia</taxon>
    </lineage>
</organism>
<protein>
    <submittedName>
        <fullName evidence="3">DUF4142 domain-containing protein</fullName>
    </submittedName>
</protein>
<feature type="domain" description="DUF4142" evidence="2">
    <location>
        <begin position="43"/>
        <end position="178"/>
    </location>
</feature>
<evidence type="ECO:0000256" key="1">
    <source>
        <dbReference type="SAM" id="SignalP"/>
    </source>
</evidence>
<evidence type="ECO:0000313" key="3">
    <source>
        <dbReference type="EMBL" id="RJG16104.1"/>
    </source>
</evidence>
<dbReference type="InterPro" id="IPR025419">
    <property type="entry name" value="DUF4142"/>
</dbReference>
<comment type="caution">
    <text evidence="3">The sequence shown here is derived from an EMBL/GenBank/DDBJ whole genome shotgun (WGS) entry which is preliminary data.</text>
</comment>
<dbReference type="AlphaFoldDB" id="A0A418XU18"/>
<sequence>MLKSILVKSLLSAAILGALAAPMAVQAQKAGMNTPAASSLNKTDSAIAMDMARTNMAEVETGKLAVSKTKNAGVKAFAQRMIDEHSQALNDVTQLAQDKGINLPTEPDAKHKAMAARLSKLSGDAFDREYMKRAGVEYHTKVLAALKKQEAKARDPDVKALAAKMLPMVEQHLDSAKGMSNTTKK</sequence>
<dbReference type="OrthoDB" id="118677at2"/>